<evidence type="ECO:0000313" key="3">
    <source>
        <dbReference type="Proteomes" id="UP001456368"/>
    </source>
</evidence>
<keyword evidence="3" id="KW-1185">Reference proteome</keyword>
<protein>
    <submittedName>
        <fullName evidence="2">Uncharacterized protein</fullName>
    </submittedName>
</protein>
<dbReference type="GeneID" id="75143925"/>
<keyword evidence="1" id="KW-0472">Membrane</keyword>
<name>A0ABZ2SDQ1_9LACT</name>
<gene>
    <name evidence="2" type="ORF">VNN45_08015</name>
</gene>
<dbReference type="RefSeq" id="WP_227671628.1">
    <property type="nucleotide sequence ID" value="NZ_CP094882.1"/>
</dbReference>
<keyword evidence="1" id="KW-0812">Transmembrane</keyword>
<evidence type="ECO:0000313" key="2">
    <source>
        <dbReference type="EMBL" id="WYC66820.1"/>
    </source>
</evidence>
<reference evidence="2 3" key="1">
    <citation type="submission" date="2023-12" db="EMBL/GenBank/DDBJ databases">
        <title>Redefining Piscine Lactococcosis.</title>
        <authorList>
            <person name="Heckman T.I."/>
            <person name="Yazdi Z."/>
            <person name="Older C.E."/>
            <person name="Griffin M.J."/>
            <person name="Waldbieser G.C."/>
            <person name="Chow A.M."/>
            <person name="Medina Silva I."/>
            <person name="Anenson K.M."/>
            <person name="Garcia J.C."/>
            <person name="LaFrentz B.R."/>
            <person name="Slavic D."/>
            <person name="Toohey-Kurth K.L."/>
            <person name="Yant P."/>
            <person name="Fritz H.M."/>
            <person name="Henderson E."/>
            <person name="McDowall R."/>
            <person name="Cai H."/>
            <person name="Adikson M."/>
            <person name="Soto E."/>
        </authorList>
    </citation>
    <scope>NUCLEOTIDE SEQUENCE [LARGE SCALE GENOMIC DNA]</scope>
    <source>
        <strain evidence="2 3">R21-91A</strain>
    </source>
</reference>
<keyword evidence="1" id="KW-1133">Transmembrane helix</keyword>
<proteinExistence type="predicted"/>
<feature type="transmembrane region" description="Helical" evidence="1">
    <location>
        <begin position="9"/>
        <end position="30"/>
    </location>
</feature>
<sequence length="348" mass="39775">MLQFKYEKIFIGGLLGVVLVSAALLTYLFLGPDTTDVRGKWVSFGENKLRVSAGSLRGDLVQASPFTKQEMVIRSDKNVKINPITHTITEKAGDFSVTRKFRMENNNEVLKIRTKLGEKEIWETYYWPGSKAYQQKEESLVKERAANVKNSTKINEAWKKRVEVLNNELFAALDDTTWQGYDMINAIHMKPNAEVTVHIQTEPSKETEHGHFEAQATVDFQMIGFETEEIYEPVVKGQGFGAYDMLSEGALKTLFTDNPLKNINTEKVLKRIPQITWKDIFAKQNAIKFRYGIFNTLTTQQLVIKKENIDFSQDKLQINAIRMETYLNDVDGDASSKQDMIADPLDRI</sequence>
<evidence type="ECO:0000256" key="1">
    <source>
        <dbReference type="SAM" id="Phobius"/>
    </source>
</evidence>
<accession>A0ABZ2SDQ1</accession>
<dbReference type="Proteomes" id="UP001456368">
    <property type="component" value="Chromosome"/>
</dbReference>
<dbReference type="EMBL" id="CP141698">
    <property type="protein sequence ID" value="WYC66820.1"/>
    <property type="molecule type" value="Genomic_DNA"/>
</dbReference>
<organism evidence="2 3">
    <name type="scientific">Lactococcus petauri</name>
    <dbReference type="NCBI Taxonomy" id="1940789"/>
    <lineage>
        <taxon>Bacteria</taxon>
        <taxon>Bacillati</taxon>
        <taxon>Bacillota</taxon>
        <taxon>Bacilli</taxon>
        <taxon>Lactobacillales</taxon>
        <taxon>Streptococcaceae</taxon>
        <taxon>Lactococcus</taxon>
    </lineage>
</organism>